<comment type="caution">
    <text evidence="2">The sequence shown here is derived from an EMBL/GenBank/DDBJ whole genome shotgun (WGS) entry which is preliminary data.</text>
</comment>
<evidence type="ECO:0000256" key="1">
    <source>
        <dbReference type="SAM" id="MobiDB-lite"/>
    </source>
</evidence>
<proteinExistence type="predicted"/>
<feature type="region of interest" description="Disordered" evidence="1">
    <location>
        <begin position="80"/>
        <end position="111"/>
    </location>
</feature>
<dbReference type="Proteomes" id="UP000740926">
    <property type="component" value="Unassembled WGS sequence"/>
</dbReference>
<dbReference type="AlphaFoldDB" id="A0A9P6ZAN5"/>
<organism evidence="2 3">
    <name type="scientific">Rhizopus delemar</name>
    <dbReference type="NCBI Taxonomy" id="936053"/>
    <lineage>
        <taxon>Eukaryota</taxon>
        <taxon>Fungi</taxon>
        <taxon>Fungi incertae sedis</taxon>
        <taxon>Mucoromycota</taxon>
        <taxon>Mucoromycotina</taxon>
        <taxon>Mucoromycetes</taxon>
        <taxon>Mucorales</taxon>
        <taxon>Mucorineae</taxon>
        <taxon>Rhizopodaceae</taxon>
        <taxon>Rhizopus</taxon>
    </lineage>
</organism>
<feature type="compositionally biased region" description="Acidic residues" evidence="1">
    <location>
        <begin position="87"/>
        <end position="96"/>
    </location>
</feature>
<evidence type="ECO:0000313" key="3">
    <source>
        <dbReference type="Proteomes" id="UP000740926"/>
    </source>
</evidence>
<evidence type="ECO:0000313" key="2">
    <source>
        <dbReference type="EMBL" id="KAG1573923.1"/>
    </source>
</evidence>
<sequence>MSSKRTLRPVMRYNPSVGESRSAAIKKVGIDMKLDLQIITVSPTKSSKPKVRESGSGKFSHHIELSKYYKDKRKVFIASKGIVRDDNMEEQEEETNDSNSSSSENEGEDSK</sequence>
<protein>
    <submittedName>
        <fullName evidence="2">Uncharacterized protein</fullName>
    </submittedName>
</protein>
<reference evidence="2 3" key="1">
    <citation type="journal article" date="2020" name="Microb. Genom.">
        <title>Genetic diversity of clinical and environmental Mucorales isolates obtained from an investigation of mucormycosis cases among solid organ transplant recipients.</title>
        <authorList>
            <person name="Nguyen M.H."/>
            <person name="Kaul D."/>
            <person name="Muto C."/>
            <person name="Cheng S.J."/>
            <person name="Richter R.A."/>
            <person name="Bruno V.M."/>
            <person name="Liu G."/>
            <person name="Beyhan S."/>
            <person name="Sundermann A.J."/>
            <person name="Mounaud S."/>
            <person name="Pasculle A.W."/>
            <person name="Nierman W.C."/>
            <person name="Driscoll E."/>
            <person name="Cumbie R."/>
            <person name="Clancy C.J."/>
            <person name="Dupont C.L."/>
        </authorList>
    </citation>
    <scope>NUCLEOTIDE SEQUENCE [LARGE SCALE GENOMIC DNA]</scope>
    <source>
        <strain evidence="2 3">GL24</strain>
    </source>
</reference>
<dbReference type="EMBL" id="JAANIU010000228">
    <property type="protein sequence ID" value="KAG1573923.1"/>
    <property type="molecule type" value="Genomic_DNA"/>
</dbReference>
<gene>
    <name evidence="2" type="ORF">G6F50_002421</name>
</gene>
<accession>A0A9P6ZAN5</accession>
<name>A0A9P6ZAN5_9FUNG</name>
<keyword evidence="3" id="KW-1185">Reference proteome</keyword>